<dbReference type="PROSITE" id="PS51318">
    <property type="entry name" value="TAT"/>
    <property type="match status" value="1"/>
</dbReference>
<dbReference type="PANTHER" id="PTHR42928">
    <property type="entry name" value="TRICARBOXYLATE-BINDING PROTEIN"/>
    <property type="match status" value="1"/>
</dbReference>
<dbReference type="SUPFAM" id="SSF53850">
    <property type="entry name" value="Periplasmic binding protein-like II"/>
    <property type="match status" value="1"/>
</dbReference>
<dbReference type="RefSeq" id="WP_209376312.1">
    <property type="nucleotide sequence ID" value="NZ_JAGIZA010000018.1"/>
</dbReference>
<dbReference type="Proteomes" id="UP000677537">
    <property type="component" value="Unassembled WGS sequence"/>
</dbReference>
<dbReference type="AlphaFoldDB" id="A0A940MWI1"/>
<evidence type="ECO:0000256" key="2">
    <source>
        <dbReference type="SAM" id="SignalP"/>
    </source>
</evidence>
<dbReference type="PIRSF" id="PIRSF017082">
    <property type="entry name" value="YflP"/>
    <property type="match status" value="1"/>
</dbReference>
<evidence type="ECO:0000313" key="3">
    <source>
        <dbReference type="EMBL" id="MBP0495513.1"/>
    </source>
</evidence>
<dbReference type="InterPro" id="IPR006311">
    <property type="entry name" value="TAT_signal"/>
</dbReference>
<dbReference type="Gene3D" id="3.40.190.150">
    <property type="entry name" value="Bordetella uptake gene, domain 1"/>
    <property type="match status" value="1"/>
</dbReference>
<comment type="caution">
    <text evidence="3">The sequence shown here is derived from an EMBL/GenBank/DDBJ whole genome shotgun (WGS) entry which is preliminary data.</text>
</comment>
<feature type="chain" id="PRO_5036714595" evidence="2">
    <location>
        <begin position="25"/>
        <end position="328"/>
    </location>
</feature>
<keyword evidence="2" id="KW-0732">Signal</keyword>
<sequence>MKSTRGPGALPRRALLAGAASAVAGTGLAQTGQPVRLMVTAAAGGSTDVIARIVAPGMSEALGGRPVLVENRGGGGGVIGAEAVATAAPDGTTLGFFTVSAAVLNALLHRNLRFDTERAFAPVSLVATFPMVVTVGNHVPARDLPDFVAWMRSRPGRTTYGSAGPGTINHLGALLLCNRTGTAAEHIPFRGAGPVFASMMSGDTDFLVEGIPSQAPFVRQGSIRALAVTGRQRSPLLPEVPTVIEGGVPDFEIVNWMAVFAPSGTPALVIGALSTAVRAAVRAPGGERRLREAGVEPAGTSAEELQAFWDGQFRLWRPVVASSGATVE</sequence>
<dbReference type="InterPro" id="IPR005064">
    <property type="entry name" value="BUG"/>
</dbReference>
<name>A0A940MWI1_9PROT</name>
<organism evidence="3 4">
    <name type="scientific">Roseomonas indoligenes</name>
    <dbReference type="NCBI Taxonomy" id="2820811"/>
    <lineage>
        <taxon>Bacteria</taxon>
        <taxon>Pseudomonadati</taxon>
        <taxon>Pseudomonadota</taxon>
        <taxon>Alphaproteobacteria</taxon>
        <taxon>Acetobacterales</taxon>
        <taxon>Roseomonadaceae</taxon>
        <taxon>Roseomonas</taxon>
    </lineage>
</organism>
<dbReference type="InterPro" id="IPR042100">
    <property type="entry name" value="Bug_dom1"/>
</dbReference>
<accession>A0A940MWI1</accession>
<comment type="similarity">
    <text evidence="1">Belongs to the UPF0065 (bug) family.</text>
</comment>
<gene>
    <name evidence="3" type="ORF">J5Y10_22195</name>
</gene>
<feature type="signal peptide" evidence="2">
    <location>
        <begin position="1"/>
        <end position="24"/>
    </location>
</feature>
<dbReference type="EMBL" id="JAGIZA010000018">
    <property type="protein sequence ID" value="MBP0495513.1"/>
    <property type="molecule type" value="Genomic_DNA"/>
</dbReference>
<dbReference type="Gene3D" id="3.40.190.10">
    <property type="entry name" value="Periplasmic binding protein-like II"/>
    <property type="match status" value="1"/>
</dbReference>
<evidence type="ECO:0000256" key="1">
    <source>
        <dbReference type="ARBA" id="ARBA00006987"/>
    </source>
</evidence>
<dbReference type="PANTHER" id="PTHR42928:SF5">
    <property type="entry name" value="BLR1237 PROTEIN"/>
    <property type="match status" value="1"/>
</dbReference>
<evidence type="ECO:0000313" key="4">
    <source>
        <dbReference type="Proteomes" id="UP000677537"/>
    </source>
</evidence>
<dbReference type="Pfam" id="PF03401">
    <property type="entry name" value="TctC"/>
    <property type="match status" value="1"/>
</dbReference>
<keyword evidence="4" id="KW-1185">Reference proteome</keyword>
<proteinExistence type="inferred from homology"/>
<protein>
    <submittedName>
        <fullName evidence="3">Tripartite tricarboxylate transporter substrate binding protein</fullName>
    </submittedName>
</protein>
<reference evidence="3" key="1">
    <citation type="submission" date="2021-03" db="EMBL/GenBank/DDBJ databases">
        <authorList>
            <person name="So Y."/>
        </authorList>
    </citation>
    <scope>NUCLEOTIDE SEQUENCE</scope>
    <source>
        <strain evidence="3">SG15</strain>
    </source>
</reference>